<gene>
    <name evidence="3" type="ORF">DSL64_02395</name>
</gene>
<comment type="caution">
    <text evidence="3">The sequence shown here is derived from an EMBL/GenBank/DDBJ whole genome shotgun (WGS) entry which is preliminary data.</text>
</comment>
<evidence type="ECO:0000313" key="4">
    <source>
        <dbReference type="Proteomes" id="UP000256373"/>
    </source>
</evidence>
<evidence type="ECO:0000313" key="3">
    <source>
        <dbReference type="EMBL" id="REA64422.1"/>
    </source>
</evidence>
<dbReference type="AlphaFoldDB" id="A0A3D8YI14"/>
<dbReference type="InterPro" id="IPR028939">
    <property type="entry name" value="P5C_Rdtase_cat_N"/>
</dbReference>
<dbReference type="OrthoDB" id="9786864at2"/>
<dbReference type="InterPro" id="IPR051267">
    <property type="entry name" value="STEAP_metalloreductase"/>
</dbReference>
<dbReference type="EMBL" id="QNUL01000001">
    <property type="protein sequence ID" value="REA64422.1"/>
    <property type="molecule type" value="Genomic_DNA"/>
</dbReference>
<organism evidence="3 4">
    <name type="scientific">Dyadobacter luteus</name>
    <dbReference type="NCBI Taxonomy" id="2259619"/>
    <lineage>
        <taxon>Bacteria</taxon>
        <taxon>Pseudomonadati</taxon>
        <taxon>Bacteroidota</taxon>
        <taxon>Cytophagia</taxon>
        <taxon>Cytophagales</taxon>
        <taxon>Spirosomataceae</taxon>
        <taxon>Dyadobacter</taxon>
    </lineage>
</organism>
<dbReference type="PANTHER" id="PTHR14239">
    <property type="entry name" value="DUDULIN-RELATED"/>
    <property type="match status" value="1"/>
</dbReference>
<keyword evidence="1" id="KW-0560">Oxidoreductase</keyword>
<dbReference type="Pfam" id="PF03807">
    <property type="entry name" value="F420_oxidored"/>
    <property type="match status" value="1"/>
</dbReference>
<feature type="domain" description="Pyrroline-5-carboxylate reductase catalytic N-terminal" evidence="2">
    <location>
        <begin position="2"/>
        <end position="93"/>
    </location>
</feature>
<name>A0A3D8YI14_9BACT</name>
<protein>
    <submittedName>
        <fullName evidence="3">3-hydroxyisobutyrate dehydrogenase</fullName>
    </submittedName>
</protein>
<dbReference type="GO" id="GO:0016491">
    <property type="term" value="F:oxidoreductase activity"/>
    <property type="evidence" value="ECO:0007669"/>
    <property type="project" value="UniProtKB-KW"/>
</dbReference>
<dbReference type="InterPro" id="IPR036291">
    <property type="entry name" value="NAD(P)-bd_dom_sf"/>
</dbReference>
<dbReference type="Gene3D" id="3.40.50.720">
    <property type="entry name" value="NAD(P)-binding Rossmann-like Domain"/>
    <property type="match status" value="1"/>
</dbReference>
<dbReference type="SUPFAM" id="SSF51735">
    <property type="entry name" value="NAD(P)-binding Rossmann-fold domains"/>
    <property type="match status" value="1"/>
</dbReference>
<evidence type="ECO:0000256" key="1">
    <source>
        <dbReference type="ARBA" id="ARBA00023002"/>
    </source>
</evidence>
<evidence type="ECO:0000259" key="2">
    <source>
        <dbReference type="Pfam" id="PF03807"/>
    </source>
</evidence>
<sequence>MKIGIIGAGLIGRILAKKFSDAAHQVKLADRKSVVAIQAVADLACVEAVEMEDVFTDIDVLVIAIPLMAIPSLAQTLQEKLEANVVIIETTNYWPHRDTKIEALENGTVNSVWVQQQLGRTIVKAFSNIGAFSLLTEGKPKSSKDRIAIAVSADVQSEKDLVMGLVDGAGFDALDAGPLEDSWRQQACGPAYCTDLPLDQLVKARQSTVRETLAEKQELSFSLMKDLGQEFFDILVSGNYPDDFVDHAVDINRSINSLPPRTHSK</sequence>
<reference evidence="3 4" key="1">
    <citation type="submission" date="2018-07" db="EMBL/GenBank/DDBJ databases">
        <title>Dyadobacter roseus sp. nov., isolated from rose rhizosphere soil.</title>
        <authorList>
            <person name="Chen L."/>
        </authorList>
    </citation>
    <scope>NUCLEOTIDE SEQUENCE [LARGE SCALE GENOMIC DNA]</scope>
    <source>
        <strain evidence="3 4">RS19</strain>
    </source>
</reference>
<accession>A0A3D8YI14</accession>
<dbReference type="Proteomes" id="UP000256373">
    <property type="component" value="Unassembled WGS sequence"/>
</dbReference>
<dbReference type="RefSeq" id="WP_115829030.1">
    <property type="nucleotide sequence ID" value="NZ_QNUL01000001.1"/>
</dbReference>
<proteinExistence type="predicted"/>
<keyword evidence="4" id="KW-1185">Reference proteome</keyword>